<dbReference type="AlphaFoldDB" id="A0A8X8W3R0"/>
<feature type="compositionally biased region" description="Polar residues" evidence="1">
    <location>
        <begin position="250"/>
        <end position="261"/>
    </location>
</feature>
<evidence type="ECO:0000313" key="2">
    <source>
        <dbReference type="EMBL" id="KAG6387533.1"/>
    </source>
</evidence>
<reference evidence="2" key="1">
    <citation type="submission" date="2018-01" db="EMBL/GenBank/DDBJ databases">
        <authorList>
            <person name="Mao J.F."/>
        </authorList>
    </citation>
    <scope>NUCLEOTIDE SEQUENCE</scope>
    <source>
        <strain evidence="2">Huo1</strain>
        <tissue evidence="2">Leaf</tissue>
    </source>
</reference>
<dbReference type="PANTHER" id="PTHR47382">
    <property type="entry name" value="U-BOX DOMAIN-CONTAINING PROTEIN 52-LIKE"/>
    <property type="match status" value="1"/>
</dbReference>
<keyword evidence="3" id="KW-1185">Reference proteome</keyword>
<sequence>MASSSIRAREEWRNEIEEEVGEERKWSLESERENVVYVAVWKDIDDTLSMDALLWTLNNAVIDPSSALVFLVHVFPQITFIPSPRNSSLSLSLSISPSPSPSDEFLEMAVGKLHIDQVNPEQKEMFFAQESGKRRDLLQKFVNLCSVYQVKVETILVESDMEGKAILDLIPILNITKLILGASKATVRRMKSRKGNGAADQIVHKAPGFCEVKIICEGKEVSDLSMTESPFPSPSPSPSPSPRPNHSAPTFAQNKQQTANDSAACGCFKI</sequence>
<comment type="caution">
    <text evidence="2">The sequence shown here is derived from an EMBL/GenBank/DDBJ whole genome shotgun (WGS) entry which is preliminary data.</text>
</comment>
<evidence type="ECO:0000256" key="1">
    <source>
        <dbReference type="SAM" id="MobiDB-lite"/>
    </source>
</evidence>
<dbReference type="PANTHER" id="PTHR47382:SF3">
    <property type="entry name" value="ADENINE NUCLEOTIDE ALPHA HYDROLASES-LIKE SUPERFAMILY PROTEIN"/>
    <property type="match status" value="1"/>
</dbReference>
<accession>A0A8X8W3R0</accession>
<name>A0A8X8W3R0_SALSN</name>
<dbReference type="Proteomes" id="UP000298416">
    <property type="component" value="Unassembled WGS sequence"/>
</dbReference>
<protein>
    <recommendedName>
        <fullName evidence="4">U-box domain-containing protein 35</fullName>
    </recommendedName>
</protein>
<dbReference type="EMBL" id="PNBA02000021">
    <property type="protein sequence ID" value="KAG6387533.1"/>
    <property type="molecule type" value="Genomic_DNA"/>
</dbReference>
<proteinExistence type="predicted"/>
<feature type="region of interest" description="Disordered" evidence="1">
    <location>
        <begin position="225"/>
        <end position="261"/>
    </location>
</feature>
<dbReference type="CDD" id="cd01989">
    <property type="entry name" value="USP_STK_Ubox_N"/>
    <property type="match status" value="1"/>
</dbReference>
<feature type="compositionally biased region" description="Pro residues" evidence="1">
    <location>
        <begin position="231"/>
        <end position="243"/>
    </location>
</feature>
<evidence type="ECO:0000313" key="3">
    <source>
        <dbReference type="Proteomes" id="UP000298416"/>
    </source>
</evidence>
<organism evidence="2">
    <name type="scientific">Salvia splendens</name>
    <name type="common">Scarlet sage</name>
    <dbReference type="NCBI Taxonomy" id="180675"/>
    <lineage>
        <taxon>Eukaryota</taxon>
        <taxon>Viridiplantae</taxon>
        <taxon>Streptophyta</taxon>
        <taxon>Embryophyta</taxon>
        <taxon>Tracheophyta</taxon>
        <taxon>Spermatophyta</taxon>
        <taxon>Magnoliopsida</taxon>
        <taxon>eudicotyledons</taxon>
        <taxon>Gunneridae</taxon>
        <taxon>Pentapetalae</taxon>
        <taxon>asterids</taxon>
        <taxon>lamiids</taxon>
        <taxon>Lamiales</taxon>
        <taxon>Lamiaceae</taxon>
        <taxon>Nepetoideae</taxon>
        <taxon>Mentheae</taxon>
        <taxon>Salviinae</taxon>
        <taxon>Salvia</taxon>
        <taxon>Salvia subgen. Calosphace</taxon>
        <taxon>core Calosphace</taxon>
    </lineage>
</organism>
<gene>
    <name evidence="2" type="ORF">SASPL_152725</name>
</gene>
<reference evidence="2" key="2">
    <citation type="submission" date="2020-08" db="EMBL/GenBank/DDBJ databases">
        <title>Plant Genome Project.</title>
        <authorList>
            <person name="Zhang R.-G."/>
        </authorList>
    </citation>
    <scope>NUCLEOTIDE SEQUENCE</scope>
    <source>
        <strain evidence="2">Huo1</strain>
        <tissue evidence="2">Leaf</tissue>
    </source>
</reference>
<evidence type="ECO:0008006" key="4">
    <source>
        <dbReference type="Google" id="ProtNLM"/>
    </source>
</evidence>